<accession>A0A565CK89</accession>
<name>A0A565CK89_9BRAS</name>
<protein>
    <recommendedName>
        <fullName evidence="1">F-box associated beta-propeller type 1 domain-containing protein</fullName>
    </recommendedName>
</protein>
<sequence length="109" mass="12712">MVLSFDLHTETFQVIAKAPFLHVSDDKKKIFMCNLGDRLCVSEEKWLEQVIWSFDSDHKTWMNICSIDLITTSSFFPSHILPLAVLDKDKLLFYDPDSRRALVTYDPKN</sequence>
<dbReference type="InterPro" id="IPR006527">
    <property type="entry name" value="F-box-assoc_dom_typ1"/>
</dbReference>
<evidence type="ECO:0000313" key="2">
    <source>
        <dbReference type="EMBL" id="VVB13941.1"/>
    </source>
</evidence>
<evidence type="ECO:0000313" key="3">
    <source>
        <dbReference type="Proteomes" id="UP000489600"/>
    </source>
</evidence>
<organism evidence="2 3">
    <name type="scientific">Arabis nemorensis</name>
    <dbReference type="NCBI Taxonomy" id="586526"/>
    <lineage>
        <taxon>Eukaryota</taxon>
        <taxon>Viridiplantae</taxon>
        <taxon>Streptophyta</taxon>
        <taxon>Embryophyta</taxon>
        <taxon>Tracheophyta</taxon>
        <taxon>Spermatophyta</taxon>
        <taxon>Magnoliopsida</taxon>
        <taxon>eudicotyledons</taxon>
        <taxon>Gunneridae</taxon>
        <taxon>Pentapetalae</taxon>
        <taxon>rosids</taxon>
        <taxon>malvids</taxon>
        <taxon>Brassicales</taxon>
        <taxon>Brassicaceae</taxon>
        <taxon>Arabideae</taxon>
        <taxon>Arabis</taxon>
    </lineage>
</organism>
<dbReference type="OrthoDB" id="1022179at2759"/>
<dbReference type="Pfam" id="PF07734">
    <property type="entry name" value="FBA_1"/>
    <property type="match status" value="1"/>
</dbReference>
<keyword evidence="3" id="KW-1185">Reference proteome</keyword>
<dbReference type="Proteomes" id="UP000489600">
    <property type="component" value="Unassembled WGS sequence"/>
</dbReference>
<dbReference type="AlphaFoldDB" id="A0A565CK89"/>
<evidence type="ECO:0000259" key="1">
    <source>
        <dbReference type="Pfam" id="PF07734"/>
    </source>
</evidence>
<comment type="caution">
    <text evidence="2">The sequence shown here is derived from an EMBL/GenBank/DDBJ whole genome shotgun (WGS) entry which is preliminary data.</text>
</comment>
<gene>
    <name evidence="2" type="ORF">ANE_LOCUS24385</name>
</gene>
<dbReference type="EMBL" id="CABITT030000008">
    <property type="protein sequence ID" value="VVB13941.1"/>
    <property type="molecule type" value="Genomic_DNA"/>
</dbReference>
<reference evidence="2" key="1">
    <citation type="submission" date="2019-07" db="EMBL/GenBank/DDBJ databases">
        <authorList>
            <person name="Dittberner H."/>
        </authorList>
    </citation>
    <scope>NUCLEOTIDE SEQUENCE [LARGE SCALE GENOMIC DNA]</scope>
</reference>
<proteinExistence type="predicted"/>
<feature type="domain" description="F-box associated beta-propeller type 1" evidence="1">
    <location>
        <begin position="2"/>
        <end position="79"/>
    </location>
</feature>